<keyword evidence="2" id="KW-1185">Reference proteome</keyword>
<dbReference type="Proteomes" id="UP000003973">
    <property type="component" value="Unassembled WGS sequence"/>
</dbReference>
<dbReference type="RefSeq" id="WP_020995054.1">
    <property type="nucleotide sequence ID" value="NZ_CABMNL010000001.1"/>
</dbReference>
<proteinExistence type="predicted"/>
<gene>
    <name evidence="1" type="ORF">OFAG_00923</name>
</gene>
<dbReference type="AlphaFoldDB" id="C3X3I4"/>
<comment type="caution">
    <text evidence="1">The sequence shown here is derived from an EMBL/GenBank/DDBJ whole genome shotgun (WGS) entry which is preliminary data.</text>
</comment>
<evidence type="ECO:0000313" key="2">
    <source>
        <dbReference type="Proteomes" id="UP000003973"/>
    </source>
</evidence>
<accession>C3X3I4</accession>
<dbReference type="EMBL" id="ACDP02000021">
    <property type="protein sequence ID" value="EEO27770.2"/>
    <property type="molecule type" value="Genomic_DNA"/>
</dbReference>
<sequence>MLTMNLNDIYGSNDAYRGGDVYQPLIARLQEIAARRANDYRAAADSSPLRRMELAGSQGGQLPGPEAAQAMHEWAARQNMGDGARDWMHEGGMMEQEMQMPPPEQYGPDRTHYIPAGSTPLSRLSERIERMGLVGGGSPESRQAMLYAQGGVPGGRRRRVSYDDPASYLFRTAVDYSDGEDGQG</sequence>
<organism evidence="1 2">
    <name type="scientific">Oxalobacter paraformigenes</name>
    <dbReference type="NCBI Taxonomy" id="556268"/>
    <lineage>
        <taxon>Bacteria</taxon>
        <taxon>Pseudomonadati</taxon>
        <taxon>Pseudomonadota</taxon>
        <taxon>Betaproteobacteria</taxon>
        <taxon>Burkholderiales</taxon>
        <taxon>Oxalobacteraceae</taxon>
        <taxon>Oxalobacter</taxon>
    </lineage>
</organism>
<evidence type="ECO:0000313" key="1">
    <source>
        <dbReference type="EMBL" id="EEO27770.2"/>
    </source>
</evidence>
<dbReference type="HOGENOM" id="CLU_1466827_0_0_4"/>
<protein>
    <submittedName>
        <fullName evidence="1">Uncharacterized protein</fullName>
    </submittedName>
</protein>
<reference evidence="1" key="1">
    <citation type="submission" date="2011-10" db="EMBL/GenBank/DDBJ databases">
        <title>The Genome Sequence of Oxalobacter formigenes HOxBLS.</title>
        <authorList>
            <consortium name="The Broad Institute Genome Sequencing Platform"/>
            <person name="Earl A."/>
            <person name="Ward D."/>
            <person name="Feldgarden M."/>
            <person name="Gevers D."/>
            <person name="Allison M.J."/>
            <person name="Humphrey S."/>
            <person name="Young S.K."/>
            <person name="Zeng Q."/>
            <person name="Gargeya S."/>
            <person name="Fitzgerald M."/>
            <person name="Haas B."/>
            <person name="Abouelleil A."/>
            <person name="Alvarado L."/>
            <person name="Arachchi H.M."/>
            <person name="Berlin A."/>
            <person name="Brown A."/>
            <person name="Chapman S.B."/>
            <person name="Chen Z."/>
            <person name="Dunbar C."/>
            <person name="Freedman E."/>
            <person name="Gearin G."/>
            <person name="Goldberg J."/>
            <person name="Griggs A."/>
            <person name="Gujja S."/>
            <person name="Heiman D."/>
            <person name="Howarth C."/>
            <person name="Larson L."/>
            <person name="Lui A."/>
            <person name="MacDonald P.J.P."/>
            <person name="Montmayeur A."/>
            <person name="Murphy C."/>
            <person name="Neiman D."/>
            <person name="Pearson M."/>
            <person name="Priest M."/>
            <person name="Roberts A."/>
            <person name="Saif S."/>
            <person name="Shea T."/>
            <person name="Shenoy N."/>
            <person name="Sisk P."/>
            <person name="Stolte C."/>
            <person name="Sykes S."/>
            <person name="Wortman J."/>
            <person name="Nusbaum C."/>
            <person name="Birren B."/>
        </authorList>
    </citation>
    <scope>NUCLEOTIDE SEQUENCE [LARGE SCALE GENOMIC DNA]</scope>
    <source>
        <strain evidence="1">HOxBLS</strain>
    </source>
</reference>
<name>C3X3I4_9BURK</name>